<evidence type="ECO:0000256" key="1">
    <source>
        <dbReference type="SAM" id="SignalP"/>
    </source>
</evidence>
<dbReference type="RefSeq" id="WP_043008836.1">
    <property type="nucleotide sequence ID" value="NZ_CP009617.1"/>
</dbReference>
<dbReference type="GeneID" id="93941395"/>
<dbReference type="EMBL" id="CP009617">
    <property type="protein sequence ID" value="AIW19484.1"/>
    <property type="molecule type" value="Genomic_DNA"/>
</dbReference>
<evidence type="ECO:0000313" key="3">
    <source>
        <dbReference type="Proteomes" id="UP000030081"/>
    </source>
</evidence>
<dbReference type="Gene3D" id="2.40.160.20">
    <property type="match status" value="1"/>
</dbReference>
<protein>
    <submittedName>
        <fullName evidence="2">Transcriptional regulator</fullName>
    </submittedName>
</protein>
<dbReference type="Proteomes" id="UP000030081">
    <property type="component" value="Chromosome 1"/>
</dbReference>
<feature type="signal peptide" evidence="1">
    <location>
        <begin position="1"/>
        <end position="24"/>
    </location>
</feature>
<dbReference type="AlphaFoldDB" id="A0AAN0SBQ3"/>
<feature type="chain" id="PRO_5042990355" evidence="1">
    <location>
        <begin position="25"/>
        <end position="193"/>
    </location>
</feature>
<gene>
    <name evidence="2" type="ORF">IX92_10610</name>
</gene>
<sequence>MQNKSLKLVTFGILMATTAFTANASESYDYFIGLDAGARISGKIEQDNQDKDMSSSAVFGLRGGVIFNNVHQLSLGYDYRGTSEENNSDNDLEVGTVYTRYDYLVPITEKLSWAVGGKLGYEMFNASNDVDELNGIVLGAQTGLSYRFNDWSVGTEVDYLYHTTEVTQGTGSNKTTFKLGDEVLLMTNIQYHF</sequence>
<evidence type="ECO:0000313" key="2">
    <source>
        <dbReference type="EMBL" id="AIW19484.1"/>
    </source>
</evidence>
<name>A0AAN0SBQ3_9VIBR</name>
<organism evidence="2 3">
    <name type="scientific">Vibrio coralliilyticus</name>
    <dbReference type="NCBI Taxonomy" id="190893"/>
    <lineage>
        <taxon>Bacteria</taxon>
        <taxon>Pseudomonadati</taxon>
        <taxon>Pseudomonadota</taxon>
        <taxon>Gammaproteobacteria</taxon>
        <taxon>Vibrionales</taxon>
        <taxon>Vibrionaceae</taxon>
        <taxon>Vibrio</taxon>
    </lineage>
</organism>
<reference evidence="2 3" key="1">
    <citation type="submission" date="2014-10" db="EMBL/GenBank/DDBJ databases">
        <title>The Complete Genome Sequence for the Shellfish Pathogen Vibrio coralliilyticus RE98 Isolated from a Shellfish Hatchery.</title>
        <authorList>
            <person name="Richards G.P."/>
            <person name="Bono J.L."/>
            <person name="Watson M.A."/>
            <person name="Needleman D.S."/>
        </authorList>
    </citation>
    <scope>NUCLEOTIDE SEQUENCE [LARGE SCALE GENOMIC DNA]</scope>
    <source>
        <strain evidence="2 3">RE98</strain>
    </source>
</reference>
<dbReference type="SUPFAM" id="SSF56925">
    <property type="entry name" value="OMPA-like"/>
    <property type="match status" value="1"/>
</dbReference>
<proteinExistence type="predicted"/>
<dbReference type="KEGG" id="vcy:IX92_10610"/>
<accession>A0AAN0SBQ3</accession>
<keyword evidence="1" id="KW-0732">Signal</keyword>
<dbReference type="InterPro" id="IPR011250">
    <property type="entry name" value="OMP/PagP_B-barrel"/>
</dbReference>
<keyword evidence="3" id="KW-1185">Reference proteome</keyword>